<keyword evidence="3" id="KW-1185">Reference proteome</keyword>
<protein>
    <submittedName>
        <fullName evidence="2">Exported protein</fullName>
    </submittedName>
</protein>
<feature type="compositionally biased region" description="Basic residues" evidence="1">
    <location>
        <begin position="7"/>
        <end position="16"/>
    </location>
</feature>
<dbReference type="KEGG" id="bav:BAV1820"/>
<evidence type="ECO:0000313" key="3">
    <source>
        <dbReference type="Proteomes" id="UP000001977"/>
    </source>
</evidence>
<feature type="region of interest" description="Disordered" evidence="1">
    <location>
        <begin position="1"/>
        <end position="44"/>
    </location>
</feature>
<dbReference type="AlphaFoldDB" id="Q2L0U0"/>
<evidence type="ECO:0000256" key="1">
    <source>
        <dbReference type="SAM" id="MobiDB-lite"/>
    </source>
</evidence>
<organism evidence="2 3">
    <name type="scientific">Bordetella avium (strain 197N)</name>
    <dbReference type="NCBI Taxonomy" id="360910"/>
    <lineage>
        <taxon>Bacteria</taxon>
        <taxon>Pseudomonadati</taxon>
        <taxon>Pseudomonadota</taxon>
        <taxon>Betaproteobacteria</taxon>
        <taxon>Burkholderiales</taxon>
        <taxon>Alcaligenaceae</taxon>
        <taxon>Bordetella</taxon>
    </lineage>
</organism>
<gene>
    <name evidence="2" type="ordered locus">BAV1820</name>
</gene>
<sequence length="86" mass="9422">VALKVLPTHKKRKKSRMTASHCIYSLSGPRQAQRSRGQGPAPHTPLLTLVTPAYLRLLTLLFSAAIPPRDVLLAQLRKRPVPPPAA</sequence>
<proteinExistence type="predicted"/>
<dbReference type="HOGENOM" id="CLU_2502985_0_0_4"/>
<accession>Q2L0U0</accession>
<dbReference type="EMBL" id="AM167904">
    <property type="protein sequence ID" value="CAJ49429.1"/>
    <property type="molecule type" value="Genomic_DNA"/>
</dbReference>
<dbReference type="Proteomes" id="UP000001977">
    <property type="component" value="Chromosome"/>
</dbReference>
<reference evidence="2 3" key="1">
    <citation type="journal article" date="2006" name="J. Bacteriol.">
        <title>Comparison of the genome sequence of the poultry pathogen Bordetella avium with those of B. bronchiseptica, B. pertussis, and B. parapertussis reveals extensive diversity in surface structures associated with host interaction.</title>
        <authorList>
            <person name="Sebaihia M."/>
            <person name="Preston A."/>
            <person name="Maskell D.J."/>
            <person name="Kuzmiak H."/>
            <person name="Connell T.D."/>
            <person name="King N.D."/>
            <person name="Orndorff P.E."/>
            <person name="Miyamoto D.M."/>
            <person name="Thomson N.R."/>
            <person name="Harris D."/>
            <person name="Goble A."/>
            <person name="Lord A."/>
            <person name="Murphy L."/>
            <person name="Quail M.A."/>
            <person name="Rutter S."/>
            <person name="Squares R."/>
            <person name="Squares S."/>
            <person name="Woodward J."/>
            <person name="Parkhill J."/>
            <person name="Temple L.M."/>
        </authorList>
    </citation>
    <scope>NUCLEOTIDE SEQUENCE [LARGE SCALE GENOMIC DNA]</scope>
    <source>
        <strain evidence="2 3">197N</strain>
    </source>
</reference>
<feature type="non-terminal residue" evidence="2">
    <location>
        <position position="1"/>
    </location>
</feature>
<evidence type="ECO:0000313" key="2">
    <source>
        <dbReference type="EMBL" id="CAJ49429.1"/>
    </source>
</evidence>
<name>Q2L0U0_BORA1</name>